<sequence>MTISATLPETPGPTHSARRPSARLFNPYPCAVFSSSLLLPPLLLISSFVKSWNAERKVVALSFLDQGKNIEFESGMLKERWSLFLPAQ</sequence>
<reference evidence="1 2" key="1">
    <citation type="submission" date="2019-05" db="EMBL/GenBank/DDBJ databases">
        <title>Another draft genome of Portunus trituberculatus and its Hox gene families provides insights of decapod evolution.</title>
        <authorList>
            <person name="Jeong J.-H."/>
            <person name="Song I."/>
            <person name="Kim S."/>
            <person name="Choi T."/>
            <person name="Kim D."/>
            <person name="Ryu S."/>
            <person name="Kim W."/>
        </authorList>
    </citation>
    <scope>NUCLEOTIDE SEQUENCE [LARGE SCALE GENOMIC DNA]</scope>
    <source>
        <tissue evidence="1">Muscle</tissue>
    </source>
</reference>
<organism evidence="1 2">
    <name type="scientific">Portunus trituberculatus</name>
    <name type="common">Swimming crab</name>
    <name type="synonym">Neptunus trituberculatus</name>
    <dbReference type="NCBI Taxonomy" id="210409"/>
    <lineage>
        <taxon>Eukaryota</taxon>
        <taxon>Metazoa</taxon>
        <taxon>Ecdysozoa</taxon>
        <taxon>Arthropoda</taxon>
        <taxon>Crustacea</taxon>
        <taxon>Multicrustacea</taxon>
        <taxon>Malacostraca</taxon>
        <taxon>Eumalacostraca</taxon>
        <taxon>Eucarida</taxon>
        <taxon>Decapoda</taxon>
        <taxon>Pleocyemata</taxon>
        <taxon>Brachyura</taxon>
        <taxon>Eubrachyura</taxon>
        <taxon>Portunoidea</taxon>
        <taxon>Portunidae</taxon>
        <taxon>Portuninae</taxon>
        <taxon>Portunus</taxon>
    </lineage>
</organism>
<keyword evidence="2" id="KW-1185">Reference proteome</keyword>
<accession>A0A5B7ENR6</accession>
<proteinExistence type="predicted"/>
<dbReference type="AlphaFoldDB" id="A0A5B7ENR6"/>
<gene>
    <name evidence="1" type="ORF">E2C01_028331</name>
</gene>
<name>A0A5B7ENR6_PORTR</name>
<protein>
    <submittedName>
        <fullName evidence="1">Uncharacterized protein</fullName>
    </submittedName>
</protein>
<evidence type="ECO:0000313" key="1">
    <source>
        <dbReference type="EMBL" id="MPC34927.1"/>
    </source>
</evidence>
<evidence type="ECO:0000313" key="2">
    <source>
        <dbReference type="Proteomes" id="UP000324222"/>
    </source>
</evidence>
<comment type="caution">
    <text evidence="1">The sequence shown here is derived from an EMBL/GenBank/DDBJ whole genome shotgun (WGS) entry which is preliminary data.</text>
</comment>
<dbReference type="EMBL" id="VSRR010003160">
    <property type="protein sequence ID" value="MPC34927.1"/>
    <property type="molecule type" value="Genomic_DNA"/>
</dbReference>
<dbReference type="Proteomes" id="UP000324222">
    <property type="component" value="Unassembled WGS sequence"/>
</dbReference>